<feature type="region of interest" description="Disordered" evidence="1">
    <location>
        <begin position="1"/>
        <end position="20"/>
    </location>
</feature>
<reference evidence="3" key="1">
    <citation type="submission" date="2016-06" db="EMBL/GenBank/DDBJ databases">
        <authorList>
            <person name="Varghese N."/>
            <person name="Submissions Spin"/>
        </authorList>
    </citation>
    <scope>NUCLEOTIDE SEQUENCE [LARGE SCALE GENOMIC DNA]</scope>
    <source>
        <strain evidence="3">DSM 44151</strain>
    </source>
</reference>
<evidence type="ECO:0000256" key="1">
    <source>
        <dbReference type="SAM" id="MobiDB-lite"/>
    </source>
</evidence>
<sequence length="137" mass="14787">MATTTVFTNGDLSRGAGPGGDRAVRVRFGDEWTDAYRRHELTSDERLETDGVVIERVSLGAVARSDVDGGKTLLKVAFDDTASADHYERFELTADGLVRTDGAIAESFGPDGRLIEVIAFAELAQRGVAPHFLSTEE</sequence>
<organism evidence="2 3">
    <name type="scientific">Micromonospora chersina</name>
    <dbReference type="NCBI Taxonomy" id="47854"/>
    <lineage>
        <taxon>Bacteria</taxon>
        <taxon>Bacillati</taxon>
        <taxon>Actinomycetota</taxon>
        <taxon>Actinomycetes</taxon>
        <taxon>Micromonosporales</taxon>
        <taxon>Micromonosporaceae</taxon>
        <taxon>Micromonospora</taxon>
    </lineage>
</organism>
<evidence type="ECO:0000313" key="3">
    <source>
        <dbReference type="Proteomes" id="UP000198605"/>
    </source>
</evidence>
<name>A0A1C6W0H8_9ACTN</name>
<proteinExistence type="predicted"/>
<protein>
    <submittedName>
        <fullName evidence="2">Uncharacterized protein</fullName>
    </submittedName>
</protein>
<evidence type="ECO:0000313" key="2">
    <source>
        <dbReference type="EMBL" id="SCL71914.1"/>
    </source>
</evidence>
<dbReference type="EMBL" id="FMIB01000002">
    <property type="protein sequence ID" value="SCL71914.1"/>
    <property type="molecule type" value="Genomic_DNA"/>
</dbReference>
<accession>A0A1C6W0H8</accession>
<feature type="compositionally biased region" description="Polar residues" evidence="1">
    <location>
        <begin position="1"/>
        <end position="11"/>
    </location>
</feature>
<dbReference type="Proteomes" id="UP000198605">
    <property type="component" value="Unassembled WGS sequence"/>
</dbReference>
<gene>
    <name evidence="2" type="ORF">GA0070603_6121</name>
</gene>
<dbReference type="AlphaFoldDB" id="A0A1C6W0H8"/>
<keyword evidence="3" id="KW-1185">Reference proteome</keyword>